<name>A0A8H3HDZ0_9AGAM</name>
<evidence type="ECO:0000313" key="2">
    <source>
        <dbReference type="Proteomes" id="UP000663831"/>
    </source>
</evidence>
<proteinExistence type="predicted"/>
<gene>
    <name evidence="1" type="ORF">RDB_LOCUS119232</name>
</gene>
<dbReference type="Proteomes" id="UP000663831">
    <property type="component" value="Unassembled WGS sequence"/>
</dbReference>
<organism evidence="1 2">
    <name type="scientific">Rhizoctonia solani</name>
    <dbReference type="NCBI Taxonomy" id="456999"/>
    <lineage>
        <taxon>Eukaryota</taxon>
        <taxon>Fungi</taxon>
        <taxon>Dikarya</taxon>
        <taxon>Basidiomycota</taxon>
        <taxon>Agaricomycotina</taxon>
        <taxon>Agaricomycetes</taxon>
        <taxon>Cantharellales</taxon>
        <taxon>Ceratobasidiaceae</taxon>
        <taxon>Rhizoctonia</taxon>
    </lineage>
</organism>
<accession>A0A8H3HDZ0</accession>
<dbReference type="AlphaFoldDB" id="A0A8H3HDZ0"/>
<comment type="caution">
    <text evidence="1">The sequence shown here is derived from an EMBL/GenBank/DDBJ whole genome shotgun (WGS) entry which is preliminary data.</text>
</comment>
<feature type="non-terminal residue" evidence="1">
    <location>
        <position position="1"/>
    </location>
</feature>
<reference evidence="1" key="1">
    <citation type="submission" date="2021-01" db="EMBL/GenBank/DDBJ databases">
        <authorList>
            <person name="Kaushik A."/>
        </authorList>
    </citation>
    <scope>NUCLEOTIDE SEQUENCE</scope>
    <source>
        <strain evidence="1">AG3-1AP</strain>
    </source>
</reference>
<sequence length="166" mass="19526">TYRNDVPLSWETGILEATHLSELYLVYADQHNDHLSPYSDSHPDPLERCVHEYPDIESVTWEDHEPHWYIGITLSHALNNAYRRARQVFGDALQPEGWDRLEPWRTYNFEAELATLRMPNIPQPIAFHEGAYHFPFNSRIELQRIVHLNNFYAMCLYAYAIIINAA</sequence>
<evidence type="ECO:0000313" key="1">
    <source>
        <dbReference type="EMBL" id="CAE6501085.1"/>
    </source>
</evidence>
<dbReference type="EMBL" id="CAJMWV010004557">
    <property type="protein sequence ID" value="CAE6501085.1"/>
    <property type="molecule type" value="Genomic_DNA"/>
</dbReference>
<protein>
    <submittedName>
        <fullName evidence="1">Uncharacterized protein</fullName>
    </submittedName>
</protein>